<dbReference type="EMBL" id="CACRUX010000062">
    <property type="protein sequence ID" value="VYU31768.1"/>
    <property type="molecule type" value="Genomic_DNA"/>
</dbReference>
<dbReference type="PRINTS" id="PR00032">
    <property type="entry name" value="HTHARAC"/>
</dbReference>
<dbReference type="Gene3D" id="1.10.10.60">
    <property type="entry name" value="Homeodomain-like"/>
    <property type="match status" value="2"/>
</dbReference>
<dbReference type="GO" id="GO:0003700">
    <property type="term" value="F:DNA-binding transcription factor activity"/>
    <property type="evidence" value="ECO:0007669"/>
    <property type="project" value="InterPro"/>
</dbReference>
<evidence type="ECO:0000313" key="6">
    <source>
        <dbReference type="EMBL" id="VYU31768.1"/>
    </source>
</evidence>
<dbReference type="SUPFAM" id="SSF46689">
    <property type="entry name" value="Homeodomain-like"/>
    <property type="match status" value="2"/>
</dbReference>
<dbReference type="InterPro" id="IPR009057">
    <property type="entry name" value="Homeodomain-like_sf"/>
</dbReference>
<dbReference type="SUPFAM" id="SSF51182">
    <property type="entry name" value="RmlC-like cupins"/>
    <property type="match status" value="1"/>
</dbReference>
<dbReference type="Pfam" id="PF12833">
    <property type="entry name" value="HTH_18"/>
    <property type="match status" value="1"/>
</dbReference>
<feature type="domain" description="HTH araC/xylS-type" evidence="5">
    <location>
        <begin position="152"/>
        <end position="250"/>
    </location>
</feature>
<evidence type="ECO:0000256" key="4">
    <source>
        <dbReference type="SAM" id="MobiDB-lite"/>
    </source>
</evidence>
<reference evidence="6" key="1">
    <citation type="submission" date="2019-11" db="EMBL/GenBank/DDBJ databases">
        <authorList>
            <person name="Feng L."/>
        </authorList>
    </citation>
    <scope>NUCLEOTIDE SEQUENCE</scope>
    <source>
        <strain evidence="6">VrattiLFYP33</strain>
    </source>
</reference>
<dbReference type="SMART" id="SM00342">
    <property type="entry name" value="HTH_ARAC"/>
    <property type="match status" value="1"/>
</dbReference>
<keyword evidence="1" id="KW-0805">Transcription regulation</keyword>
<accession>A0A6N3DWR5</accession>
<sequence length="330" mass="37510">MLLVLQGAVEVCHDNEYTNLGPDDFIILPPQCGHATLALEPDTIAMVLHLHPQMLAQYDKEFRQSSFFLATDEMTRYDSGYDKLRTQLSELMRQLAKHKVDEVTTINVVEEPDIAIEREFLGILHCLIDLLKPVSYMPQGNPVALQQAATFEKMITYIDQHYKEPLTLGEIADIGGYTESYASQFFKRQLGISFKAYVLRMRLREAAVQLVNTKQQIVDIANECGFSDVKAFNTAFRKHFHTTPTEYRQVAGKVERHTMMDNWKEYIAVDDAGINERLETYRKNTTENEATPTDKGAHPMSESSSADAELVAAREQLRLALATLDEILDK</sequence>
<feature type="region of interest" description="Disordered" evidence="4">
    <location>
        <begin position="281"/>
        <end position="305"/>
    </location>
</feature>
<evidence type="ECO:0000256" key="1">
    <source>
        <dbReference type="ARBA" id="ARBA00023015"/>
    </source>
</evidence>
<evidence type="ECO:0000256" key="2">
    <source>
        <dbReference type="ARBA" id="ARBA00023125"/>
    </source>
</evidence>
<evidence type="ECO:0000256" key="3">
    <source>
        <dbReference type="ARBA" id="ARBA00023163"/>
    </source>
</evidence>
<evidence type="ECO:0000259" key="5">
    <source>
        <dbReference type="PROSITE" id="PS01124"/>
    </source>
</evidence>
<proteinExistence type="predicted"/>
<dbReference type="InterPro" id="IPR011051">
    <property type="entry name" value="RmlC_Cupin_sf"/>
</dbReference>
<keyword evidence="2" id="KW-0238">DNA-binding</keyword>
<protein>
    <submittedName>
        <fullName evidence="6">Regulatory protein SoxS</fullName>
    </submittedName>
</protein>
<name>A0A6N3DWR5_9FIRM</name>
<dbReference type="InterPro" id="IPR020449">
    <property type="entry name" value="Tscrpt_reg_AraC-type_HTH"/>
</dbReference>
<dbReference type="PANTHER" id="PTHR43280">
    <property type="entry name" value="ARAC-FAMILY TRANSCRIPTIONAL REGULATOR"/>
    <property type="match status" value="1"/>
</dbReference>
<keyword evidence="3" id="KW-0804">Transcription</keyword>
<dbReference type="InterPro" id="IPR018060">
    <property type="entry name" value="HTH_AraC"/>
</dbReference>
<dbReference type="AlphaFoldDB" id="A0A6N3DWR5"/>
<dbReference type="GO" id="GO:0043565">
    <property type="term" value="F:sequence-specific DNA binding"/>
    <property type="evidence" value="ECO:0007669"/>
    <property type="project" value="InterPro"/>
</dbReference>
<dbReference type="PANTHER" id="PTHR43280:SF2">
    <property type="entry name" value="HTH-TYPE TRANSCRIPTIONAL REGULATOR EXSA"/>
    <property type="match status" value="1"/>
</dbReference>
<dbReference type="PROSITE" id="PS01124">
    <property type="entry name" value="HTH_ARAC_FAMILY_2"/>
    <property type="match status" value="1"/>
</dbReference>
<organism evidence="6">
    <name type="scientific">Veillonella ratti</name>
    <dbReference type="NCBI Taxonomy" id="103892"/>
    <lineage>
        <taxon>Bacteria</taxon>
        <taxon>Bacillati</taxon>
        <taxon>Bacillota</taxon>
        <taxon>Negativicutes</taxon>
        <taxon>Veillonellales</taxon>
        <taxon>Veillonellaceae</taxon>
        <taxon>Veillonella</taxon>
    </lineage>
</organism>
<gene>
    <name evidence="6" type="primary">soxS</name>
    <name evidence="6" type="ORF">VRLFYP33_01720</name>
</gene>